<dbReference type="Gene3D" id="3.40.50.150">
    <property type="entry name" value="Vaccinia Virus protein VP39"/>
    <property type="match status" value="1"/>
</dbReference>
<dbReference type="AlphaFoldDB" id="A0AA38VK05"/>
<feature type="domain" description="Methyltransferase type 11" evidence="1">
    <location>
        <begin position="52"/>
        <end position="152"/>
    </location>
</feature>
<keyword evidence="3" id="KW-1185">Reference proteome</keyword>
<dbReference type="InterPro" id="IPR029063">
    <property type="entry name" value="SAM-dependent_MTases_sf"/>
</dbReference>
<evidence type="ECO:0000313" key="3">
    <source>
        <dbReference type="Proteomes" id="UP001174694"/>
    </source>
</evidence>
<name>A0AA38VK05_9PEZI</name>
<dbReference type="CDD" id="cd02440">
    <property type="entry name" value="AdoMet_MTases"/>
    <property type="match status" value="1"/>
</dbReference>
<comment type="caution">
    <text evidence="2">The sequence shown here is derived from an EMBL/GenBank/DDBJ whole genome shotgun (WGS) entry which is preliminary data.</text>
</comment>
<dbReference type="PANTHER" id="PTHR44942">
    <property type="entry name" value="METHYLTRANSF_11 DOMAIN-CONTAINING PROTEIN"/>
    <property type="match status" value="1"/>
</dbReference>
<dbReference type="Pfam" id="PF08241">
    <property type="entry name" value="Methyltransf_11"/>
    <property type="match status" value="1"/>
</dbReference>
<dbReference type="InterPro" id="IPR051052">
    <property type="entry name" value="Diverse_substrate_MTase"/>
</dbReference>
<dbReference type="PANTHER" id="PTHR44942:SF10">
    <property type="entry name" value="METHYLTRANSFERASE TYPE 11 DOMAIN-CONTAINING PROTEIN"/>
    <property type="match status" value="1"/>
</dbReference>
<reference evidence="2" key="1">
    <citation type="submission" date="2022-07" db="EMBL/GenBank/DDBJ databases">
        <title>Fungi with potential for degradation of polypropylene.</title>
        <authorList>
            <person name="Gostincar C."/>
        </authorList>
    </citation>
    <scope>NUCLEOTIDE SEQUENCE</scope>
    <source>
        <strain evidence="2">EXF-13308</strain>
    </source>
</reference>
<dbReference type="GO" id="GO:0008757">
    <property type="term" value="F:S-adenosylmethionine-dependent methyltransferase activity"/>
    <property type="evidence" value="ECO:0007669"/>
    <property type="project" value="InterPro"/>
</dbReference>
<evidence type="ECO:0000313" key="2">
    <source>
        <dbReference type="EMBL" id="KAJ9156281.1"/>
    </source>
</evidence>
<dbReference type="InterPro" id="IPR013216">
    <property type="entry name" value="Methyltransf_11"/>
</dbReference>
<organism evidence="2 3">
    <name type="scientific">Pleurostoma richardsiae</name>
    <dbReference type="NCBI Taxonomy" id="41990"/>
    <lineage>
        <taxon>Eukaryota</taxon>
        <taxon>Fungi</taxon>
        <taxon>Dikarya</taxon>
        <taxon>Ascomycota</taxon>
        <taxon>Pezizomycotina</taxon>
        <taxon>Sordariomycetes</taxon>
        <taxon>Sordariomycetidae</taxon>
        <taxon>Calosphaeriales</taxon>
        <taxon>Pleurostomataceae</taxon>
        <taxon>Pleurostoma</taxon>
    </lineage>
</organism>
<dbReference type="EMBL" id="JANBVO010000002">
    <property type="protein sequence ID" value="KAJ9156281.1"/>
    <property type="molecule type" value="Genomic_DNA"/>
</dbReference>
<dbReference type="SUPFAM" id="SSF53335">
    <property type="entry name" value="S-adenosyl-L-methionine-dependent methyltransferases"/>
    <property type="match status" value="1"/>
</dbReference>
<protein>
    <submittedName>
        <fullName evidence="2">Trans-aconitate 3-methyltransferase</fullName>
    </submittedName>
</protein>
<accession>A0AA38VK05</accession>
<sequence>MATVPKDDTFRNYSGEQAAAYAKVRSMAYPVALINAILEHHRATGGDTGVLVDVGCGPGNATRDLAPFFNVVYGADPGEAMIKTATELGGTTATGAPIKFTLCSAEELDHLPEVEHGSVDMISAAVCAHWFDMPKFWAAAARLLKPAGTVAIWAYYRNQNLSLPPTATKVRDILERFRKETLAPYTTPGNRLAESGYDGLVMPWDVPDVSDLFDKSAFVRREFELKKEEIKVKVEDPLAAMEALMGTSSPVARWREAHPDLVGTEKDCVKEVMVEIRALLTDEGAARDLAPLLSGMSAVLLLVKRV</sequence>
<dbReference type="Proteomes" id="UP001174694">
    <property type="component" value="Unassembled WGS sequence"/>
</dbReference>
<evidence type="ECO:0000259" key="1">
    <source>
        <dbReference type="Pfam" id="PF08241"/>
    </source>
</evidence>
<proteinExistence type="predicted"/>
<gene>
    <name evidence="2" type="ORF">NKR23_g1142</name>
</gene>